<feature type="region of interest" description="Disordered" evidence="1">
    <location>
        <begin position="364"/>
        <end position="409"/>
    </location>
</feature>
<feature type="region of interest" description="Disordered" evidence="1">
    <location>
        <begin position="100"/>
        <end position="173"/>
    </location>
</feature>
<evidence type="ECO:0008006" key="4">
    <source>
        <dbReference type="Google" id="ProtNLM"/>
    </source>
</evidence>
<feature type="region of interest" description="Disordered" evidence="1">
    <location>
        <begin position="478"/>
        <end position="510"/>
    </location>
</feature>
<proteinExistence type="predicted"/>
<evidence type="ECO:0000256" key="1">
    <source>
        <dbReference type="SAM" id="MobiDB-lite"/>
    </source>
</evidence>
<dbReference type="Proteomes" id="UP001565368">
    <property type="component" value="Unassembled WGS sequence"/>
</dbReference>
<organism evidence="2 3">
    <name type="scientific">Vanrija albida</name>
    <dbReference type="NCBI Taxonomy" id="181172"/>
    <lineage>
        <taxon>Eukaryota</taxon>
        <taxon>Fungi</taxon>
        <taxon>Dikarya</taxon>
        <taxon>Basidiomycota</taxon>
        <taxon>Agaricomycotina</taxon>
        <taxon>Tremellomycetes</taxon>
        <taxon>Trichosporonales</taxon>
        <taxon>Trichosporonaceae</taxon>
        <taxon>Vanrija</taxon>
    </lineage>
</organism>
<dbReference type="EMBL" id="JBBXJM010000005">
    <property type="protein sequence ID" value="KAL1407152.1"/>
    <property type="molecule type" value="Genomic_DNA"/>
</dbReference>
<name>A0ABR3PYE0_9TREE</name>
<sequence>MGKPTLAETDRRNMALLAALHNKVNSVPSRFDHHDDRLRSVLGAIDPSNPRLQAAWEQFVIAVVDARDLSTMEEEVQASSSAAADGSRTIRRRRRNVFAADRAAQPYPDRRPLASDLTGTGPRSADILFRHPRSRGAQPFTPRVVDTPPRRSSPAPVQDEPTTTTPFSPRGDNYWTRDSYTEMFTGDGNGEGAETDAEGSEGATVRPRAGMVPYDLRQILTLSGGPASTDRPTTVAPADLLASGTNREYRSAPPDEVEHSEMDRIIAGLATGSGQGTYAEAVRRSLRARIQDTPAPTIYSSPWTRNQMQQARSPPLYLDPMVHRRPAAEDAETGSVRLNESSSTWAAEYEQSVGRVSALLAGTRRRRSDDYEARSSSQMLPPTLRRTRRRIGEGDDRRRDSVRDSTRDTRRDGIVFPAAFDDYLSLLTTEDDGGESTGDVAEAAVAAEAAALAQLEGAASATETETAASVTDTTAATAATSAAATPNATHTTHSDRPIATLPRRLRLGAE</sequence>
<comment type="caution">
    <text evidence="2">The sequence shown here is derived from an EMBL/GenBank/DDBJ whole genome shotgun (WGS) entry which is preliminary data.</text>
</comment>
<feature type="compositionally biased region" description="Low complexity" evidence="1">
    <location>
        <begin position="478"/>
        <end position="491"/>
    </location>
</feature>
<protein>
    <recommendedName>
        <fullName evidence="4">Outer kinetochore protein ASK1</fullName>
    </recommendedName>
</protein>
<evidence type="ECO:0000313" key="2">
    <source>
        <dbReference type="EMBL" id="KAL1407152.1"/>
    </source>
</evidence>
<accession>A0ABR3PYE0</accession>
<dbReference type="GeneID" id="95987609"/>
<dbReference type="RefSeq" id="XP_069207096.1">
    <property type="nucleotide sequence ID" value="XM_069355025.1"/>
</dbReference>
<gene>
    <name evidence="2" type="ORF">Q8F55_006566</name>
</gene>
<keyword evidence="3" id="KW-1185">Reference proteome</keyword>
<feature type="compositionally biased region" description="Basic and acidic residues" evidence="1">
    <location>
        <begin position="390"/>
        <end position="409"/>
    </location>
</feature>
<reference evidence="2 3" key="1">
    <citation type="submission" date="2023-08" db="EMBL/GenBank/DDBJ databases">
        <title>Annotated Genome Sequence of Vanrija albida AlHP1.</title>
        <authorList>
            <person name="Herzog R."/>
        </authorList>
    </citation>
    <scope>NUCLEOTIDE SEQUENCE [LARGE SCALE GENOMIC DNA]</scope>
    <source>
        <strain evidence="2 3">AlHP1</strain>
    </source>
</reference>
<evidence type="ECO:0000313" key="3">
    <source>
        <dbReference type="Proteomes" id="UP001565368"/>
    </source>
</evidence>